<keyword evidence="2" id="KW-1185">Reference proteome</keyword>
<dbReference type="AlphaFoldDB" id="A0A2H3DWK0"/>
<reference evidence="2" key="1">
    <citation type="journal article" date="2017" name="Nat. Ecol. Evol.">
        <title>Genome expansion and lineage-specific genetic innovations in the forest pathogenic fungi Armillaria.</title>
        <authorList>
            <person name="Sipos G."/>
            <person name="Prasanna A.N."/>
            <person name="Walter M.C."/>
            <person name="O'Connor E."/>
            <person name="Balint B."/>
            <person name="Krizsan K."/>
            <person name="Kiss B."/>
            <person name="Hess J."/>
            <person name="Varga T."/>
            <person name="Slot J."/>
            <person name="Riley R."/>
            <person name="Boka B."/>
            <person name="Rigling D."/>
            <person name="Barry K."/>
            <person name="Lee J."/>
            <person name="Mihaltcheva S."/>
            <person name="LaButti K."/>
            <person name="Lipzen A."/>
            <person name="Waldron R."/>
            <person name="Moloney N.M."/>
            <person name="Sperisen C."/>
            <person name="Kredics L."/>
            <person name="Vagvoelgyi C."/>
            <person name="Patrignani A."/>
            <person name="Fitzpatrick D."/>
            <person name="Nagy I."/>
            <person name="Doyle S."/>
            <person name="Anderson J.B."/>
            <person name="Grigoriev I.V."/>
            <person name="Gueldener U."/>
            <person name="Muensterkoetter M."/>
            <person name="Nagy L.G."/>
        </authorList>
    </citation>
    <scope>NUCLEOTIDE SEQUENCE [LARGE SCALE GENOMIC DNA]</scope>
    <source>
        <strain evidence="2">Ar21-2</strain>
    </source>
</reference>
<dbReference type="EMBL" id="KZ293651">
    <property type="protein sequence ID" value="PBK95822.1"/>
    <property type="molecule type" value="Genomic_DNA"/>
</dbReference>
<dbReference type="InParanoid" id="A0A2H3DWK0"/>
<evidence type="ECO:0000313" key="2">
    <source>
        <dbReference type="Proteomes" id="UP000217790"/>
    </source>
</evidence>
<accession>A0A2H3DWK0</accession>
<proteinExistence type="predicted"/>
<gene>
    <name evidence="1" type="ORF">ARMGADRAFT_749946</name>
</gene>
<dbReference type="Proteomes" id="UP000217790">
    <property type="component" value="Unassembled WGS sequence"/>
</dbReference>
<protein>
    <submittedName>
        <fullName evidence="1">Uncharacterized protein</fullName>
    </submittedName>
</protein>
<evidence type="ECO:0000313" key="1">
    <source>
        <dbReference type="EMBL" id="PBK95822.1"/>
    </source>
</evidence>
<organism evidence="1 2">
    <name type="scientific">Armillaria gallica</name>
    <name type="common">Bulbous honey fungus</name>
    <name type="synonym">Armillaria bulbosa</name>
    <dbReference type="NCBI Taxonomy" id="47427"/>
    <lineage>
        <taxon>Eukaryota</taxon>
        <taxon>Fungi</taxon>
        <taxon>Dikarya</taxon>
        <taxon>Basidiomycota</taxon>
        <taxon>Agaricomycotina</taxon>
        <taxon>Agaricomycetes</taxon>
        <taxon>Agaricomycetidae</taxon>
        <taxon>Agaricales</taxon>
        <taxon>Marasmiineae</taxon>
        <taxon>Physalacriaceae</taxon>
        <taxon>Armillaria</taxon>
    </lineage>
</organism>
<sequence>MSISLVATEPCGHLNPHARTSALRTLLVTLRSPNKGGAFQMLGNSQIHLHVLDCSAALCRWSTPASIHFSSPPAYTRDSMFSAALLPSSLATAQSHVRHAQTRAPGGHAPSLANRKHKQSTFSIPTFSYHHPQSTTNDPSCRTPPVLVWF</sequence>
<name>A0A2H3DWK0_ARMGA</name>